<sequence>MNSTRITSPEALEAAFAIRKNVFVEEQGVPLADEYDQYDTLQGPCEHVLAYYDGKPVGTGRMRTVEGIGKLERICLLEPYRKFGIGKKIIASLEEIAVARGLQRVKLHGQTQAQGFYEKLGYQAASEIFIEDGIPHVLMTKDLADTK</sequence>
<proteinExistence type="predicted"/>
<accession>A0ABR8MV92</accession>
<dbReference type="Proteomes" id="UP000609346">
    <property type="component" value="Unassembled WGS sequence"/>
</dbReference>
<keyword evidence="3" id="KW-1185">Reference proteome</keyword>
<reference evidence="2 3" key="1">
    <citation type="submission" date="2020-09" db="EMBL/GenBank/DDBJ databases">
        <title>Paenibacillus sp. strain PR3 16S rRNA gene Genome sequencing and assembly.</title>
        <authorList>
            <person name="Kim J."/>
        </authorList>
    </citation>
    <scope>NUCLEOTIDE SEQUENCE [LARGE SCALE GENOMIC DNA]</scope>
    <source>
        <strain evidence="2 3">PR3</strain>
    </source>
</reference>
<dbReference type="Pfam" id="PF13673">
    <property type="entry name" value="Acetyltransf_10"/>
    <property type="match status" value="1"/>
</dbReference>
<organism evidence="2 3">
    <name type="scientific">Paenibacillus terricola</name>
    <dbReference type="NCBI Taxonomy" id="2763503"/>
    <lineage>
        <taxon>Bacteria</taxon>
        <taxon>Bacillati</taxon>
        <taxon>Bacillota</taxon>
        <taxon>Bacilli</taxon>
        <taxon>Bacillales</taxon>
        <taxon>Paenibacillaceae</taxon>
        <taxon>Paenibacillus</taxon>
    </lineage>
</organism>
<evidence type="ECO:0000313" key="3">
    <source>
        <dbReference type="Proteomes" id="UP000609346"/>
    </source>
</evidence>
<comment type="caution">
    <text evidence="2">The sequence shown here is derived from an EMBL/GenBank/DDBJ whole genome shotgun (WGS) entry which is preliminary data.</text>
</comment>
<dbReference type="SUPFAM" id="SSF55729">
    <property type="entry name" value="Acyl-CoA N-acyltransferases (Nat)"/>
    <property type="match status" value="1"/>
</dbReference>
<gene>
    <name evidence="2" type="ORF">H8B09_14075</name>
</gene>
<evidence type="ECO:0000313" key="2">
    <source>
        <dbReference type="EMBL" id="MBD3919886.1"/>
    </source>
</evidence>
<dbReference type="EMBL" id="JACXZA010000003">
    <property type="protein sequence ID" value="MBD3919886.1"/>
    <property type="molecule type" value="Genomic_DNA"/>
</dbReference>
<dbReference type="InterPro" id="IPR016181">
    <property type="entry name" value="Acyl_CoA_acyltransferase"/>
</dbReference>
<dbReference type="InterPro" id="IPR000182">
    <property type="entry name" value="GNAT_dom"/>
</dbReference>
<evidence type="ECO:0000259" key="1">
    <source>
        <dbReference type="PROSITE" id="PS51186"/>
    </source>
</evidence>
<protein>
    <submittedName>
        <fullName evidence="2">GNAT family N-acetyltransferase</fullName>
    </submittedName>
</protein>
<dbReference type="CDD" id="cd04301">
    <property type="entry name" value="NAT_SF"/>
    <property type="match status" value="1"/>
</dbReference>
<dbReference type="InterPro" id="IPR039143">
    <property type="entry name" value="GNPNAT1-like"/>
</dbReference>
<dbReference type="PANTHER" id="PTHR13355">
    <property type="entry name" value="GLUCOSAMINE 6-PHOSPHATE N-ACETYLTRANSFERASE"/>
    <property type="match status" value="1"/>
</dbReference>
<name>A0ABR8MV92_9BACL</name>
<feature type="domain" description="N-acetyltransferase" evidence="1">
    <location>
        <begin position="2"/>
        <end position="144"/>
    </location>
</feature>
<dbReference type="PROSITE" id="PS51186">
    <property type="entry name" value="GNAT"/>
    <property type="match status" value="1"/>
</dbReference>
<dbReference type="RefSeq" id="WP_191204161.1">
    <property type="nucleotide sequence ID" value="NZ_JACXZA010000003.1"/>
</dbReference>
<dbReference type="PANTHER" id="PTHR13355:SF9">
    <property type="entry name" value="ACETYLTRANSFERASE BSU40680-RELATED"/>
    <property type="match status" value="1"/>
</dbReference>
<dbReference type="Gene3D" id="3.40.630.30">
    <property type="match status" value="1"/>
</dbReference>